<dbReference type="EMBL" id="CP001818">
    <property type="protein sequence ID" value="ACZ19374.1"/>
    <property type="molecule type" value="Genomic_DNA"/>
</dbReference>
<protein>
    <recommendedName>
        <fullName evidence="3">YkgJ family cysteine cluster protein</fullName>
    </recommendedName>
</protein>
<dbReference type="Proteomes" id="UP000002030">
    <property type="component" value="Chromosome"/>
</dbReference>
<dbReference type="PANTHER" id="PTHR35866:SF1">
    <property type="entry name" value="YKGJ FAMILY CYSTEINE CLUSTER PROTEIN"/>
    <property type="match status" value="1"/>
</dbReference>
<accession>D1B5T3</accession>
<dbReference type="AlphaFoldDB" id="D1B5T3"/>
<dbReference type="RefSeq" id="WP_012869889.1">
    <property type="nucleotide sequence ID" value="NC_013522.1"/>
</dbReference>
<dbReference type="EnsemblBacteria" id="ACZ19374">
    <property type="protein sequence ID" value="ACZ19374"/>
    <property type="gene ID" value="Taci_1142"/>
</dbReference>
<dbReference type="STRING" id="525903.Taci_1142"/>
<evidence type="ECO:0000313" key="1">
    <source>
        <dbReference type="EMBL" id="ACZ19374.1"/>
    </source>
</evidence>
<dbReference type="KEGG" id="tai:Taci_1142"/>
<keyword evidence="2" id="KW-1185">Reference proteome</keyword>
<dbReference type="HOGENOM" id="CLU_125010_1_0_0"/>
<gene>
    <name evidence="1" type="ordered locus">Taci_1142</name>
</gene>
<dbReference type="PANTHER" id="PTHR35866">
    <property type="entry name" value="PUTATIVE-RELATED"/>
    <property type="match status" value="1"/>
</dbReference>
<dbReference type="eggNOG" id="COG0727">
    <property type="taxonomic scope" value="Bacteria"/>
</dbReference>
<dbReference type="Pfam" id="PF03692">
    <property type="entry name" value="CxxCxxCC"/>
    <property type="match status" value="1"/>
</dbReference>
<dbReference type="OrthoDB" id="9810361at2"/>
<organism evidence="1 2">
    <name type="scientific">Thermanaerovibrio acidaminovorans (strain ATCC 49978 / DSM 6589 / Su883)</name>
    <name type="common">Selenomonas acidaminovorans</name>
    <dbReference type="NCBI Taxonomy" id="525903"/>
    <lineage>
        <taxon>Bacteria</taxon>
        <taxon>Thermotogati</taxon>
        <taxon>Synergistota</taxon>
        <taxon>Synergistia</taxon>
        <taxon>Synergistales</taxon>
        <taxon>Synergistaceae</taxon>
        <taxon>Thermanaerovibrio</taxon>
    </lineage>
</organism>
<dbReference type="InterPro" id="IPR005358">
    <property type="entry name" value="Puta_zinc/iron-chelating_dom"/>
</dbReference>
<name>D1B5T3_THEAS</name>
<proteinExistence type="predicted"/>
<reference evidence="1 2" key="1">
    <citation type="journal article" date="2009" name="Stand. Genomic Sci.">
        <title>Complete genome sequence of Thermanaerovibrio acidaminovorans type strain (Su883).</title>
        <authorList>
            <person name="Chovatia M."/>
            <person name="Sikorski J."/>
            <person name="Schroder M."/>
            <person name="Lapidus A."/>
            <person name="Nolan M."/>
            <person name="Tice H."/>
            <person name="Glavina Del Rio T."/>
            <person name="Copeland A."/>
            <person name="Cheng J.F."/>
            <person name="Lucas S."/>
            <person name="Chen F."/>
            <person name="Bruce D."/>
            <person name="Goodwin L."/>
            <person name="Pitluck S."/>
            <person name="Ivanova N."/>
            <person name="Mavromatis K."/>
            <person name="Ovchinnikova G."/>
            <person name="Pati A."/>
            <person name="Chen A."/>
            <person name="Palaniappan K."/>
            <person name="Land M."/>
            <person name="Hauser L."/>
            <person name="Chang Y.J."/>
            <person name="Jeffries C.D."/>
            <person name="Chain P."/>
            <person name="Saunders E."/>
            <person name="Detter J.C."/>
            <person name="Brettin T."/>
            <person name="Rohde M."/>
            <person name="Goker M."/>
            <person name="Spring S."/>
            <person name="Bristow J."/>
            <person name="Markowitz V."/>
            <person name="Hugenholtz P."/>
            <person name="Kyrpides N.C."/>
            <person name="Klenk H.P."/>
            <person name="Eisen J.A."/>
        </authorList>
    </citation>
    <scope>NUCLEOTIDE SEQUENCE [LARGE SCALE GENOMIC DNA]</scope>
    <source>
        <strain evidence="2">ATCC 49978 / DSM 6589 / Su883</strain>
    </source>
</reference>
<sequence length="142" mass="16784">MGRDEVWYSGGVRFQCLECGRCCRGESGAIWMTDEEVRRMAEALGLEEGEFRSRYMTTRWGRQSLRERANGDCVMLDPETNRCRVYPVRPLQCSLFPFWRSVMRSRDRWEEEARRCPGMGEGRLWSVEDVEERLSRSPFPDL</sequence>
<evidence type="ECO:0008006" key="3">
    <source>
        <dbReference type="Google" id="ProtNLM"/>
    </source>
</evidence>
<evidence type="ECO:0000313" key="2">
    <source>
        <dbReference type="Proteomes" id="UP000002030"/>
    </source>
</evidence>